<proteinExistence type="predicted"/>
<reference evidence="3" key="1">
    <citation type="journal article" date="2019" name="Int. J. Syst. Evol. Microbiol.">
        <title>The Global Catalogue of Microorganisms (GCM) 10K type strain sequencing project: providing services to taxonomists for standard genome sequencing and annotation.</title>
        <authorList>
            <consortium name="The Broad Institute Genomics Platform"/>
            <consortium name="The Broad Institute Genome Sequencing Center for Infectious Disease"/>
            <person name="Wu L."/>
            <person name="Ma J."/>
        </authorList>
    </citation>
    <scope>NUCLEOTIDE SEQUENCE [LARGE SCALE GENOMIC DNA]</scope>
    <source>
        <strain evidence="3">CCUG 57113</strain>
    </source>
</reference>
<dbReference type="InterPro" id="IPR045676">
    <property type="entry name" value="DUF6194"/>
</dbReference>
<dbReference type="EMBL" id="JBHSMH010000082">
    <property type="protein sequence ID" value="MFC5470995.1"/>
    <property type="molecule type" value="Genomic_DNA"/>
</dbReference>
<dbReference type="Proteomes" id="UP001596105">
    <property type="component" value="Unassembled WGS sequence"/>
</dbReference>
<protein>
    <submittedName>
        <fullName evidence="2">DUF6194 family protein</fullName>
    </submittedName>
</protein>
<accession>A0ABW0M0B3</accession>
<evidence type="ECO:0000259" key="1">
    <source>
        <dbReference type="Pfam" id="PF19694"/>
    </source>
</evidence>
<comment type="caution">
    <text evidence="2">The sequence shown here is derived from an EMBL/GenBank/DDBJ whole genome shotgun (WGS) entry which is preliminary data.</text>
</comment>
<evidence type="ECO:0000313" key="2">
    <source>
        <dbReference type="EMBL" id="MFC5470995.1"/>
    </source>
</evidence>
<gene>
    <name evidence="2" type="ORF">ACFPPD_20105</name>
</gene>
<keyword evidence="3" id="KW-1185">Reference proteome</keyword>
<feature type="domain" description="DUF6194" evidence="1">
    <location>
        <begin position="1"/>
        <end position="134"/>
    </location>
</feature>
<organism evidence="2 3">
    <name type="scientific">Cohnella suwonensis</name>
    <dbReference type="NCBI Taxonomy" id="696072"/>
    <lineage>
        <taxon>Bacteria</taxon>
        <taxon>Bacillati</taxon>
        <taxon>Bacillota</taxon>
        <taxon>Bacilli</taxon>
        <taxon>Bacillales</taxon>
        <taxon>Paenibacillaceae</taxon>
        <taxon>Cohnella</taxon>
    </lineage>
</organism>
<dbReference type="RefSeq" id="WP_209748102.1">
    <property type="nucleotide sequence ID" value="NZ_JBHSMH010000082.1"/>
</dbReference>
<sequence>MKQADFEAFLMELPNVQREENFGYSFFFVGDDHRFPFVTIADSDNDYDDVSNLNREEVFRLNIGVSKETFNNLIAGLLNEGIDYSALNAFLPHPHYSRQHFVCILNPVDGNVEKTKQLIIEAHRIAEGRLQRKDGS</sequence>
<evidence type="ECO:0000313" key="3">
    <source>
        <dbReference type="Proteomes" id="UP001596105"/>
    </source>
</evidence>
<dbReference type="Pfam" id="PF19694">
    <property type="entry name" value="DUF6194"/>
    <property type="match status" value="1"/>
</dbReference>
<name>A0ABW0M0B3_9BACL</name>